<proteinExistence type="predicted"/>
<sequence length="153" mass="18568">MKQLIWKLILPLSLISFIIFRKWWYVFPVDGPESMMSGFPFPYVCDGWFTSMSNQFFLMEMIIDILVHFMFWFLLILFINRFAKIKMPKILTAVLMIFNVMILCCFIFIVTMPENVFKMKRDFDVEIKKTGYNFIWENTQRPKNEIDIERNIE</sequence>
<dbReference type="EMBL" id="CP096205">
    <property type="protein sequence ID" value="UPQ79338.1"/>
    <property type="molecule type" value="Genomic_DNA"/>
</dbReference>
<dbReference type="RefSeq" id="WP_248434394.1">
    <property type="nucleotide sequence ID" value="NZ_CP096205.1"/>
</dbReference>
<gene>
    <name evidence="2" type="ORF">M0M57_00520</name>
</gene>
<keyword evidence="1" id="KW-0812">Transmembrane</keyword>
<accession>A0ABY4KEU4</accession>
<feature type="transmembrane region" description="Helical" evidence="1">
    <location>
        <begin position="56"/>
        <end position="78"/>
    </location>
</feature>
<evidence type="ECO:0000313" key="3">
    <source>
        <dbReference type="Proteomes" id="UP000830583"/>
    </source>
</evidence>
<protein>
    <submittedName>
        <fullName evidence="2">Uncharacterized protein</fullName>
    </submittedName>
</protein>
<evidence type="ECO:0000313" key="2">
    <source>
        <dbReference type="EMBL" id="UPQ79338.1"/>
    </source>
</evidence>
<feature type="transmembrane region" description="Helical" evidence="1">
    <location>
        <begin position="90"/>
        <end position="112"/>
    </location>
</feature>
<organism evidence="2 3">
    <name type="scientific">Flavobacterium azooxidireducens</name>
    <dbReference type="NCBI Taxonomy" id="1871076"/>
    <lineage>
        <taxon>Bacteria</taxon>
        <taxon>Pseudomonadati</taxon>
        <taxon>Bacteroidota</taxon>
        <taxon>Flavobacteriia</taxon>
        <taxon>Flavobacteriales</taxon>
        <taxon>Flavobacteriaceae</taxon>
        <taxon>Flavobacterium</taxon>
    </lineage>
</organism>
<keyword evidence="1" id="KW-1133">Transmembrane helix</keyword>
<name>A0ABY4KEU4_9FLAO</name>
<evidence type="ECO:0000256" key="1">
    <source>
        <dbReference type="SAM" id="Phobius"/>
    </source>
</evidence>
<keyword evidence="1" id="KW-0472">Membrane</keyword>
<keyword evidence="3" id="KW-1185">Reference proteome</keyword>
<dbReference type="Proteomes" id="UP000830583">
    <property type="component" value="Chromosome"/>
</dbReference>
<reference evidence="2" key="1">
    <citation type="submission" date="2022-04" db="EMBL/GenBank/DDBJ databases">
        <title>Consumption of N2O by Flavobacterium azooxidireducens sp. nov. isolated from Decomposing Leaf Litter of Phragmites australis (Cav.).</title>
        <authorList>
            <person name="Behrendt U."/>
            <person name="Spanner T."/>
            <person name="Augustin J."/>
            <person name="Horn M.A."/>
            <person name="Kolb S."/>
            <person name="Ulrich A."/>
        </authorList>
    </citation>
    <scope>NUCLEOTIDE SEQUENCE</scope>
    <source>
        <strain evidence="2">IGB 4-14</strain>
    </source>
</reference>